<dbReference type="GO" id="GO:0005634">
    <property type="term" value="C:nucleus"/>
    <property type="evidence" value="ECO:0007669"/>
    <property type="project" value="TreeGrafter"/>
</dbReference>
<evidence type="ECO:0000256" key="1">
    <source>
        <dbReference type="ARBA" id="ARBA00006328"/>
    </source>
</evidence>
<evidence type="ECO:0000313" key="4">
    <source>
        <dbReference type="EMBL" id="KAG2176078.1"/>
    </source>
</evidence>
<proteinExistence type="inferred from homology"/>
<dbReference type="AlphaFoldDB" id="A0A8H7UDN1"/>
<gene>
    <name evidence="4" type="ORF">INT44_000557</name>
</gene>
<dbReference type="Gene3D" id="3.40.50.720">
    <property type="entry name" value="NAD(P)-binding Rossmann-like Domain"/>
    <property type="match status" value="1"/>
</dbReference>
<sequence length="337" mass="37810">MSKLIVVFGGTGKQGGSVINTFLKDPTWKIRTITRNVAKPQSKALQEKGVEVVQGDLNDVDSLIAAVQGANVVFGVTDFWEPFFNPATQGKLSPGQLINEYCYELELQQGKNMANAVATIADTTLDLFVWSNLSHVKKWSKGKYTWVYHFDSKAEIYEYVKTSLPQLAKKTSSVQIGYYADNWIWIPLTAPQKVEDGVYELKFSAKAETLVPWVDTQADTGKFVRALVQMSPGKDMLGVSEMVTYGDYLKIWGDLNGVSTRFTYISAEEHEKLMPETFAKEIQESLAYNEEYGWDGGEPGVLRPSDVGIFFAMLKLEEPLSNIKDWIKAQDWSSVIH</sequence>
<keyword evidence="2" id="KW-0521">NADP</keyword>
<dbReference type="Gene3D" id="3.90.25.10">
    <property type="entry name" value="UDP-galactose 4-epimerase, domain 1"/>
    <property type="match status" value="1"/>
</dbReference>
<dbReference type="InterPro" id="IPR036291">
    <property type="entry name" value="NAD(P)-bd_dom_sf"/>
</dbReference>
<dbReference type="Proteomes" id="UP000612746">
    <property type="component" value="Unassembled WGS sequence"/>
</dbReference>
<feature type="domain" description="NmrA-like" evidence="3">
    <location>
        <begin position="1"/>
        <end position="296"/>
    </location>
</feature>
<dbReference type="InterPro" id="IPR051164">
    <property type="entry name" value="NmrA-like_oxidored"/>
</dbReference>
<dbReference type="CDD" id="cd05251">
    <property type="entry name" value="NmrA_like_SDR_a"/>
    <property type="match status" value="1"/>
</dbReference>
<dbReference type="PANTHER" id="PTHR42748:SF26">
    <property type="entry name" value="NMRA-LIKE DOMAIN-CONTAINING PROTEIN"/>
    <property type="match status" value="1"/>
</dbReference>
<dbReference type="EMBL" id="JAEPRA010000014">
    <property type="protein sequence ID" value="KAG2176078.1"/>
    <property type="molecule type" value="Genomic_DNA"/>
</dbReference>
<keyword evidence="5" id="KW-1185">Reference proteome</keyword>
<reference evidence="4" key="1">
    <citation type="submission" date="2020-12" db="EMBL/GenBank/DDBJ databases">
        <title>Metabolic potential, ecology and presence of endohyphal bacteria is reflected in genomic diversity of Mucoromycotina.</title>
        <authorList>
            <person name="Muszewska A."/>
            <person name="Okrasinska A."/>
            <person name="Steczkiewicz K."/>
            <person name="Drgas O."/>
            <person name="Orlowska M."/>
            <person name="Perlinska-Lenart U."/>
            <person name="Aleksandrzak-Piekarczyk T."/>
            <person name="Szatraj K."/>
            <person name="Zielenkiewicz U."/>
            <person name="Pilsyk S."/>
            <person name="Malc E."/>
            <person name="Mieczkowski P."/>
            <person name="Kruszewska J.S."/>
            <person name="Biernat P."/>
            <person name="Pawlowska J."/>
        </authorList>
    </citation>
    <scope>NUCLEOTIDE SEQUENCE</scope>
    <source>
        <strain evidence="4">WA0000051536</strain>
    </source>
</reference>
<dbReference type="InterPro" id="IPR008030">
    <property type="entry name" value="NmrA-like"/>
</dbReference>
<dbReference type="Pfam" id="PF05368">
    <property type="entry name" value="NmrA"/>
    <property type="match status" value="1"/>
</dbReference>
<comment type="similarity">
    <text evidence="1">Belongs to the NmrA-type oxidoreductase family.</text>
</comment>
<dbReference type="OrthoDB" id="3358371at2759"/>
<protein>
    <recommendedName>
        <fullName evidence="3">NmrA-like domain-containing protein</fullName>
    </recommendedName>
</protein>
<accession>A0A8H7UDN1</accession>
<evidence type="ECO:0000313" key="5">
    <source>
        <dbReference type="Proteomes" id="UP000612746"/>
    </source>
</evidence>
<dbReference type="PANTHER" id="PTHR42748">
    <property type="entry name" value="NITROGEN METABOLITE REPRESSION PROTEIN NMRA FAMILY MEMBER"/>
    <property type="match status" value="1"/>
</dbReference>
<comment type="caution">
    <text evidence="4">The sequence shown here is derived from an EMBL/GenBank/DDBJ whole genome shotgun (WGS) entry which is preliminary data.</text>
</comment>
<name>A0A8H7UDN1_9FUNG</name>
<evidence type="ECO:0000256" key="2">
    <source>
        <dbReference type="ARBA" id="ARBA00022857"/>
    </source>
</evidence>
<organism evidence="4 5">
    <name type="scientific">Umbelopsis vinacea</name>
    <dbReference type="NCBI Taxonomy" id="44442"/>
    <lineage>
        <taxon>Eukaryota</taxon>
        <taxon>Fungi</taxon>
        <taxon>Fungi incertae sedis</taxon>
        <taxon>Mucoromycota</taxon>
        <taxon>Mucoromycotina</taxon>
        <taxon>Umbelopsidomycetes</taxon>
        <taxon>Umbelopsidales</taxon>
        <taxon>Umbelopsidaceae</taxon>
        <taxon>Umbelopsis</taxon>
    </lineage>
</organism>
<dbReference type="SUPFAM" id="SSF51735">
    <property type="entry name" value="NAD(P)-binding Rossmann-fold domains"/>
    <property type="match status" value="1"/>
</dbReference>
<evidence type="ECO:0000259" key="3">
    <source>
        <dbReference type="Pfam" id="PF05368"/>
    </source>
</evidence>